<dbReference type="NCBIfam" id="NF006477">
    <property type="entry name" value="PRK08881.1"/>
    <property type="match status" value="1"/>
</dbReference>
<name>Q0P3I3_OSTTA</name>
<evidence type="ECO:0000313" key="11">
    <source>
        <dbReference type="EMBL" id="AGR42988.1"/>
    </source>
</evidence>
<evidence type="ECO:0000313" key="7">
    <source>
        <dbReference type="EMBL" id="AGR42816.1"/>
    </source>
</evidence>
<dbReference type="InterPro" id="IPR001209">
    <property type="entry name" value="Ribosomal_uS14"/>
</dbReference>
<dbReference type="EMBL" id="KC967295">
    <property type="protein sequence ID" value="AGR42730.1"/>
    <property type="molecule type" value="Genomic_DNA"/>
</dbReference>
<gene>
    <name evidence="14" type="ordered locus">OtMtg00080</name>
</gene>
<geneLocation type="mitochondrion" evidence="14"/>
<evidence type="ECO:0000313" key="12">
    <source>
        <dbReference type="EMBL" id="AGR43074.1"/>
    </source>
</evidence>
<evidence type="ECO:0000313" key="6">
    <source>
        <dbReference type="EMBL" id="AGR42773.1"/>
    </source>
</evidence>
<organism evidence="14 15">
    <name type="scientific">Ostreococcus tauri</name>
    <name type="common">Marine green alga</name>
    <dbReference type="NCBI Taxonomy" id="70448"/>
    <lineage>
        <taxon>Eukaryota</taxon>
        <taxon>Viridiplantae</taxon>
        <taxon>Chlorophyta</taxon>
        <taxon>Mamiellophyceae</taxon>
        <taxon>Mamiellales</taxon>
        <taxon>Bathycoccaceae</taxon>
        <taxon>Ostreococcus</taxon>
    </lineage>
</organism>
<sequence length="99" mass="11666">MANFEQKDQQKRQSVHRFEVQRQLLKALIKNHTLPASLRYEYMLKLNSLAKKTSRVQVVNRCVLSGRSRGVLKQFRLSRIWVRQLLAKGQLQGTKKSSW</sequence>
<dbReference type="PANTHER" id="PTHR19836:SF19">
    <property type="entry name" value="SMALL RIBOSOMAL SUBUNIT PROTEIN US14M"/>
    <property type="match status" value="1"/>
</dbReference>
<evidence type="ECO:0000256" key="1">
    <source>
        <dbReference type="ARBA" id="ARBA00009083"/>
    </source>
</evidence>
<proteinExistence type="inferred from homology"/>
<comment type="similarity">
    <text evidence="1">Belongs to the universal ribosomal protein uS14 family.</text>
</comment>
<dbReference type="EMBL" id="KC967305">
    <property type="protein sequence ID" value="AGR43160.1"/>
    <property type="molecule type" value="Genomic_DNA"/>
</dbReference>
<dbReference type="EMBL" id="KC967298">
    <property type="protein sequence ID" value="AGR42859.1"/>
    <property type="molecule type" value="Genomic_DNA"/>
</dbReference>
<dbReference type="GO" id="GO:0006412">
    <property type="term" value="P:translation"/>
    <property type="evidence" value="ECO:0007669"/>
    <property type="project" value="InterPro"/>
</dbReference>
<dbReference type="PROSITE" id="PS00527">
    <property type="entry name" value="RIBOSOMAL_S14"/>
    <property type="match status" value="1"/>
</dbReference>
<dbReference type="AlphaFoldDB" id="Q0P3I3"/>
<evidence type="ECO:0000256" key="3">
    <source>
        <dbReference type="ARBA" id="ARBA00023274"/>
    </source>
</evidence>
<accession>Q0P3I3</accession>
<dbReference type="Proteomes" id="UP000009170">
    <property type="component" value="Mitochondrion"/>
</dbReference>
<dbReference type="EMBL" id="KC967301">
    <property type="protein sequence ID" value="AGR42988.1"/>
    <property type="molecule type" value="Genomic_DNA"/>
</dbReference>
<dbReference type="PANTHER" id="PTHR19836">
    <property type="entry name" value="30S RIBOSOMAL PROTEIN S14"/>
    <property type="match status" value="1"/>
</dbReference>
<evidence type="ECO:0000313" key="15">
    <source>
        <dbReference type="Proteomes" id="UP000009170"/>
    </source>
</evidence>
<dbReference type="EMBL" id="KC967296">
    <property type="protein sequence ID" value="AGR42773.1"/>
    <property type="molecule type" value="Genomic_DNA"/>
</dbReference>
<evidence type="ECO:0000313" key="8">
    <source>
        <dbReference type="EMBL" id="AGR42859.1"/>
    </source>
</evidence>
<dbReference type="EMBL" id="KC967303">
    <property type="protein sequence ID" value="AGR43074.1"/>
    <property type="molecule type" value="Genomic_DNA"/>
</dbReference>
<evidence type="ECO:0000313" key="4">
    <source>
        <dbReference type="EMBL" id="AGR42687.1"/>
    </source>
</evidence>
<dbReference type="GO" id="GO:0005737">
    <property type="term" value="C:cytoplasm"/>
    <property type="evidence" value="ECO:0007669"/>
    <property type="project" value="UniProtKB-ARBA"/>
</dbReference>
<reference evidence="14 15" key="2">
    <citation type="journal article" date="2007" name="Mol. Biol. Evol.">
        <title>The complete chloroplast and mitochondrial DNA sequence of Ostreococcus tauri: organelle genomes of the smallest eukaryote are examples of compaction.</title>
        <authorList>
            <person name="Robbens S."/>
            <person name="Derelle E."/>
            <person name="Ferraz C."/>
            <person name="Wuyts J."/>
            <person name="Moreau H."/>
            <person name="Van de Peer Y."/>
        </authorList>
    </citation>
    <scope>NUCLEOTIDE SEQUENCE [LARGE SCALE GENOMIC DNA]</scope>
    <source>
        <strain evidence="14 15">OTTH0595</strain>
    </source>
</reference>
<dbReference type="EMBL" id="KC967294">
    <property type="protein sequence ID" value="AGR42687.1"/>
    <property type="molecule type" value="Genomic_DNA"/>
</dbReference>
<dbReference type="GO" id="GO:0015935">
    <property type="term" value="C:small ribosomal subunit"/>
    <property type="evidence" value="ECO:0007669"/>
    <property type="project" value="TreeGrafter"/>
</dbReference>
<reference evidence="14" key="1">
    <citation type="journal article" date="2006" name="Mol. Biol. Evol.">
        <title>The Chloroplast and Mitochondrial DNA sequence of Ostreococcus tauri: organelle genomes of the smallest eukaryote are examples of compaction.</title>
        <authorList>
            <person name="Robbens S."/>
            <person name="Derelle E."/>
            <person name="Ferraz C."/>
            <person name="Wuyts J."/>
            <person name="Moreau H."/>
            <person name="Van de Peer Y."/>
        </authorList>
    </citation>
    <scope>NUCLEOTIDE SEQUENCE</scope>
    <source>
        <strain evidence="14">OTTH0595</strain>
    </source>
</reference>
<dbReference type="EMBL" id="KC967297">
    <property type="protein sequence ID" value="AGR42816.1"/>
    <property type="molecule type" value="Genomic_DNA"/>
</dbReference>
<evidence type="ECO:0000313" key="9">
    <source>
        <dbReference type="EMBL" id="AGR42902.1"/>
    </source>
</evidence>
<dbReference type="GO" id="GO:0003735">
    <property type="term" value="F:structural constituent of ribosome"/>
    <property type="evidence" value="ECO:0007669"/>
    <property type="project" value="InterPro"/>
</dbReference>
<dbReference type="SUPFAM" id="SSF57716">
    <property type="entry name" value="Glucocorticoid receptor-like (DNA-binding domain)"/>
    <property type="match status" value="1"/>
</dbReference>
<evidence type="ECO:0000256" key="2">
    <source>
        <dbReference type="ARBA" id="ARBA00022980"/>
    </source>
</evidence>
<dbReference type="FunCoup" id="Q0P3I3">
    <property type="interactions" value="1535"/>
</dbReference>
<evidence type="ECO:0000313" key="10">
    <source>
        <dbReference type="EMBL" id="AGR42945.1"/>
    </source>
</evidence>
<dbReference type="STRING" id="70448.Q0P3I3"/>
<dbReference type="EMBL" id="KC967300">
    <property type="protein sequence ID" value="AGR42945.1"/>
    <property type="molecule type" value="Genomic_DNA"/>
</dbReference>
<evidence type="ECO:0000313" key="13">
    <source>
        <dbReference type="EMBL" id="AGR43160.1"/>
    </source>
</evidence>
<dbReference type="KEGG" id="ota:OstapMp08"/>
<dbReference type="EMBL" id="CR954200">
    <property type="protein sequence ID" value="CAL36394.1"/>
    <property type="molecule type" value="Genomic_DNA"/>
</dbReference>
<dbReference type="InterPro" id="IPR018271">
    <property type="entry name" value="Ribosomal_uS14_CS"/>
</dbReference>
<dbReference type="Pfam" id="PF00253">
    <property type="entry name" value="Ribosomal_S14"/>
    <property type="match status" value="1"/>
</dbReference>
<keyword evidence="15" id="KW-1185">Reference proteome</keyword>
<evidence type="ECO:0000313" key="14">
    <source>
        <dbReference type="EMBL" id="CAL36394.1"/>
    </source>
</evidence>
<protein>
    <submittedName>
        <fullName evidence="14">Mitochondrion, complete genome</fullName>
    </submittedName>
    <submittedName>
        <fullName evidence="4">Ribosomal protein S14</fullName>
    </submittedName>
</protein>
<dbReference type="FunFam" id="1.10.287.1480:FF:000001">
    <property type="entry name" value="30S ribosomal protein S14"/>
    <property type="match status" value="1"/>
</dbReference>
<reference evidence="4" key="3">
    <citation type="journal article" date="2013" name="Genome Biol. Evol.">
        <title>Organellar Inheritance in the Green Lineage: Insights from Ostreococcus tauri.</title>
        <authorList>
            <person name="Blanc-Mathieu R."/>
            <person name="Sanchez-Ferandin S."/>
            <person name="Eyre-Walker A."/>
            <person name="Piganeau G."/>
        </authorList>
    </citation>
    <scope>NUCLEOTIDE SEQUENCE</scope>
    <source>
        <strain evidence="5">RCC1108</strain>
        <strain evidence="6">RCC1110</strain>
        <strain evidence="7">RCC1112</strain>
        <strain evidence="8">RCC1114</strain>
        <strain evidence="9">RCC1115</strain>
        <strain evidence="10">RCC1116</strain>
        <strain evidence="11">RCC1117</strain>
        <strain evidence="12">RCC1123</strain>
        <strain evidence="13">RCC1559</strain>
        <strain evidence="4">RCC745-2009</strain>
    </source>
</reference>
<keyword evidence="14" id="KW-0496">Mitochondrion</keyword>
<keyword evidence="2 4" id="KW-0689">Ribosomal protein</keyword>
<evidence type="ECO:0000313" key="5">
    <source>
        <dbReference type="EMBL" id="AGR42730.1"/>
    </source>
</evidence>
<dbReference type="Gene3D" id="1.10.287.1480">
    <property type="match status" value="1"/>
</dbReference>
<keyword evidence="3" id="KW-0687">Ribonucleoprotein</keyword>
<dbReference type="EMBL" id="KC967299">
    <property type="protein sequence ID" value="AGR42902.1"/>
    <property type="molecule type" value="Genomic_DNA"/>
</dbReference>